<dbReference type="Proteomes" id="UP000677804">
    <property type="component" value="Chromosome"/>
</dbReference>
<feature type="binding site" evidence="5">
    <location>
        <begin position="173"/>
        <end position="176"/>
    </location>
    <ligand>
        <name>NADP(+)</name>
        <dbReference type="ChEBI" id="CHEBI:58349"/>
    </ligand>
</feature>
<proteinExistence type="inferred from homology"/>
<evidence type="ECO:0000256" key="3">
    <source>
        <dbReference type="ARBA" id="ARBA00023002"/>
    </source>
</evidence>
<dbReference type="CDD" id="cd05239">
    <property type="entry name" value="GDP_FS_SDR_e"/>
    <property type="match status" value="1"/>
</dbReference>
<dbReference type="Gene3D" id="3.90.25.10">
    <property type="entry name" value="UDP-galactose 4-epimerase, domain 1"/>
    <property type="match status" value="1"/>
</dbReference>
<keyword evidence="8" id="KW-1185">Reference proteome</keyword>
<feature type="site" description="Important for catalytic activity" evidence="5">
    <location>
        <position position="117"/>
    </location>
</feature>
<feature type="binding site" evidence="5">
    <location>
        <begin position="20"/>
        <end position="26"/>
    </location>
    <ligand>
        <name>NADP(+)</name>
        <dbReference type="ChEBI" id="CHEBI:58349"/>
    </ligand>
</feature>
<dbReference type="EC" id="1.1.1.271" evidence="5"/>
<feature type="domain" description="NAD-dependent epimerase/dehydratase" evidence="6">
    <location>
        <begin position="16"/>
        <end position="247"/>
    </location>
</feature>
<comment type="pathway">
    <text evidence="5">Nucleotide-sugar biosynthesis; GDP-L-fucose biosynthesis via de novo pathway; GDP-L-fucose from GDP-alpha-D-mannose: step 2/2.</text>
</comment>
<dbReference type="InterPro" id="IPR001509">
    <property type="entry name" value="Epimerase_deHydtase"/>
</dbReference>
<dbReference type="InterPro" id="IPR028614">
    <property type="entry name" value="GDP_fucose/colitose_synth"/>
</dbReference>
<gene>
    <name evidence="5" type="primary">fcl</name>
    <name evidence="7" type="ORF">KG103_04655</name>
</gene>
<dbReference type="PANTHER" id="PTHR43238">
    <property type="entry name" value="GDP-L-FUCOSE SYNTHASE"/>
    <property type="match status" value="1"/>
</dbReference>
<dbReference type="HAMAP" id="MF_00956">
    <property type="entry name" value="GDP_fucose_synth"/>
    <property type="match status" value="1"/>
</dbReference>
<evidence type="ECO:0000256" key="4">
    <source>
        <dbReference type="ARBA" id="ARBA00023235"/>
    </source>
</evidence>
<comment type="function">
    <text evidence="5">Catalyzes the two-step NADP-dependent conversion of GDP-4-dehydro-6-deoxy-D-mannose to GDP-fucose, involving an epimerase and a reductase reaction.</text>
</comment>
<evidence type="ECO:0000313" key="7">
    <source>
        <dbReference type="EMBL" id="QVI63200.1"/>
    </source>
</evidence>
<feature type="binding site" evidence="5">
    <location>
        <position position="150"/>
    </location>
    <ligand>
        <name>NADP(+)</name>
        <dbReference type="ChEBI" id="CHEBI:58349"/>
    </ligand>
</feature>
<dbReference type="PANTHER" id="PTHR43238:SF1">
    <property type="entry name" value="GDP-L-FUCOSE SYNTHASE"/>
    <property type="match status" value="1"/>
</dbReference>
<keyword evidence="5" id="KW-0511">Multifunctional enzyme</keyword>
<dbReference type="EMBL" id="CP074405">
    <property type="protein sequence ID" value="QVI63200.1"/>
    <property type="molecule type" value="Genomic_DNA"/>
</dbReference>
<feature type="binding site" evidence="5">
    <location>
        <position position="279"/>
    </location>
    <ligand>
        <name>substrate</name>
    </ligand>
</feature>
<accession>A0ABX8D6Z1</accession>
<evidence type="ECO:0000256" key="5">
    <source>
        <dbReference type="HAMAP-Rule" id="MF_00956"/>
    </source>
</evidence>
<feature type="site" description="Important for catalytic activity" evidence="5">
    <location>
        <position position="119"/>
    </location>
</feature>
<feature type="binding site" evidence="5">
    <location>
        <position position="189"/>
    </location>
    <ligand>
        <name>NADP(+)</name>
        <dbReference type="ChEBI" id="CHEBI:58349"/>
    </ligand>
</feature>
<reference evidence="7 8" key="1">
    <citation type="submission" date="2021-05" db="EMBL/GenBank/DDBJ databases">
        <title>Novel species in genus Cellulomonas.</title>
        <authorList>
            <person name="Zhang G."/>
        </authorList>
    </citation>
    <scope>NUCLEOTIDE SEQUENCE [LARGE SCALE GENOMIC DNA]</scope>
    <source>
        <strain evidence="8">zg-ZUI222</strain>
    </source>
</reference>
<organism evidence="7 8">
    <name type="scientific">Cellulomonas wangleii</name>
    <dbReference type="NCBI Taxonomy" id="2816956"/>
    <lineage>
        <taxon>Bacteria</taxon>
        <taxon>Bacillati</taxon>
        <taxon>Actinomycetota</taxon>
        <taxon>Actinomycetes</taxon>
        <taxon>Micrococcales</taxon>
        <taxon>Cellulomonadaceae</taxon>
        <taxon>Cellulomonas</taxon>
    </lineage>
</organism>
<comment type="catalytic activity">
    <reaction evidence="5">
        <text>GDP-beta-L-fucose + NADP(+) = GDP-4-dehydro-alpha-D-rhamnose + NADPH + H(+)</text>
        <dbReference type="Rhea" id="RHEA:18885"/>
        <dbReference type="ChEBI" id="CHEBI:15378"/>
        <dbReference type="ChEBI" id="CHEBI:57273"/>
        <dbReference type="ChEBI" id="CHEBI:57783"/>
        <dbReference type="ChEBI" id="CHEBI:57964"/>
        <dbReference type="ChEBI" id="CHEBI:58349"/>
        <dbReference type="EC" id="1.1.1.271"/>
    </reaction>
</comment>
<name>A0ABX8D6Z1_9CELL</name>
<dbReference type="Gene3D" id="3.40.50.720">
    <property type="entry name" value="NAD(P)-binding Rossmann-like Domain"/>
    <property type="match status" value="1"/>
</dbReference>
<feature type="active site" description="Proton donor/acceptor" evidence="5">
    <location>
        <position position="146"/>
    </location>
</feature>
<protein>
    <recommendedName>
        <fullName evidence="5">GDP-L-fucose synthase</fullName>
        <ecNumber evidence="5">1.1.1.271</ecNumber>
    </recommendedName>
    <alternativeName>
        <fullName evidence="5">GDP-4-keto-6-deoxy-D-mannose-3,5-epimerase-4-reductase</fullName>
    </alternativeName>
</protein>
<keyword evidence="3 5" id="KW-0560">Oxidoreductase</keyword>
<comment type="similarity">
    <text evidence="1 5">Belongs to the NAD(P)-dependent epimerase/dehydratase family. Fucose synthase subfamily.</text>
</comment>
<dbReference type="RefSeq" id="WP_207341521.1">
    <property type="nucleotide sequence ID" value="NZ_CP074405.1"/>
</dbReference>
<evidence type="ECO:0000259" key="6">
    <source>
        <dbReference type="Pfam" id="PF01370"/>
    </source>
</evidence>
<evidence type="ECO:0000256" key="1">
    <source>
        <dbReference type="ARBA" id="ARBA00005959"/>
    </source>
</evidence>
<dbReference type="InterPro" id="IPR036291">
    <property type="entry name" value="NAD(P)-bd_dom_sf"/>
</dbReference>
<feature type="binding site" evidence="5">
    <location>
        <position position="212"/>
    </location>
    <ligand>
        <name>substrate</name>
    </ligand>
</feature>
<keyword evidence="2 5" id="KW-0521">NADP</keyword>
<evidence type="ECO:0000313" key="8">
    <source>
        <dbReference type="Proteomes" id="UP000677804"/>
    </source>
</evidence>
<feature type="binding site" evidence="5">
    <location>
        <begin position="115"/>
        <end position="118"/>
    </location>
    <ligand>
        <name>NADP(+)</name>
        <dbReference type="ChEBI" id="CHEBI:58349"/>
    </ligand>
</feature>
<keyword evidence="4 5" id="KW-0413">Isomerase</keyword>
<evidence type="ECO:0000256" key="2">
    <source>
        <dbReference type="ARBA" id="ARBA00022857"/>
    </source>
</evidence>
<dbReference type="SUPFAM" id="SSF51735">
    <property type="entry name" value="NAD(P)-binding Rossmann-fold domains"/>
    <property type="match status" value="1"/>
</dbReference>
<sequence length="322" mass="35314">MSDSSHVPPLDPTSRVYVAGHRGLAGSAVWRELERRGFTDLVGVPSARLDLRDRPAVDRFFDEVRPAVVIDAAARVGGILANATQPADFLSDNVRIQVNLLDAAVRTGVQRFLFLGSTCIYPRLAPQPITEDALLTGPLEETNDAYAIAKIAGVLHVQAIRRQFGLPYVSAMPTNLYGPGDNFSPTGSHVLPALLRRFHEAVRDAVPEVVCWGTGEPRREFLHSDDFASAAVFLLEHYDDAAPINVGVGEDLTIRELAETVADVVGFRGSIVWDTTKPDGTPRKLLSVDRLTGLGWKASIPLREGIEQTYRWFLEHEGEVRS</sequence>
<feature type="binding site" evidence="5">
    <location>
        <position position="197"/>
    </location>
    <ligand>
        <name>substrate</name>
    </ligand>
</feature>
<dbReference type="Pfam" id="PF01370">
    <property type="entry name" value="Epimerase"/>
    <property type="match status" value="1"/>
</dbReference>
<feature type="binding site" evidence="5">
    <location>
        <position position="219"/>
    </location>
    <ligand>
        <name>substrate</name>
    </ligand>
</feature>